<dbReference type="AlphaFoldDB" id="A0A1A8PE45"/>
<dbReference type="EMBL" id="HAEG01007541">
    <property type="protein sequence ID" value="SBR79536.1"/>
    <property type="molecule type" value="Transcribed_RNA"/>
</dbReference>
<reference evidence="2" key="1">
    <citation type="submission" date="2016-05" db="EMBL/GenBank/DDBJ databases">
        <authorList>
            <person name="Lavstsen T."/>
            <person name="Jespersen J.S."/>
        </authorList>
    </citation>
    <scope>NUCLEOTIDE SEQUENCE</scope>
    <source>
        <tissue evidence="2">Brain</tissue>
    </source>
</reference>
<gene>
    <name evidence="2" type="primary">Nfu_g_1_005005</name>
</gene>
<feature type="region of interest" description="Disordered" evidence="1">
    <location>
        <begin position="1"/>
        <end position="41"/>
    </location>
</feature>
<sequence length="101" mass="11122">MPTTRNTDPAVKSATQQPKLTDPRMSSDTPKAKETATSDAATVVMNEEKANEILAEINSLKSEFSARLDNVMEAVEKVRKETNDCVERVTRVQAADIRSRG</sequence>
<feature type="compositionally biased region" description="Polar residues" evidence="1">
    <location>
        <begin position="1"/>
        <end position="29"/>
    </location>
</feature>
<name>A0A1A8PE45_9TELE</name>
<reference evidence="2" key="2">
    <citation type="submission" date="2016-06" db="EMBL/GenBank/DDBJ databases">
        <title>The genome of a short-lived fish provides insights into sex chromosome evolution and the genetic control of aging.</title>
        <authorList>
            <person name="Reichwald K."/>
            <person name="Felder M."/>
            <person name="Petzold A."/>
            <person name="Koch P."/>
            <person name="Groth M."/>
            <person name="Platzer M."/>
        </authorList>
    </citation>
    <scope>NUCLEOTIDE SEQUENCE</scope>
    <source>
        <tissue evidence="2">Brain</tissue>
    </source>
</reference>
<organism evidence="2">
    <name type="scientific">Nothobranchius pienaari</name>
    <dbReference type="NCBI Taxonomy" id="704102"/>
    <lineage>
        <taxon>Eukaryota</taxon>
        <taxon>Metazoa</taxon>
        <taxon>Chordata</taxon>
        <taxon>Craniata</taxon>
        <taxon>Vertebrata</taxon>
        <taxon>Euteleostomi</taxon>
        <taxon>Actinopterygii</taxon>
        <taxon>Neopterygii</taxon>
        <taxon>Teleostei</taxon>
        <taxon>Neoteleostei</taxon>
        <taxon>Acanthomorphata</taxon>
        <taxon>Ovalentaria</taxon>
        <taxon>Atherinomorphae</taxon>
        <taxon>Cyprinodontiformes</taxon>
        <taxon>Nothobranchiidae</taxon>
        <taxon>Nothobranchius</taxon>
    </lineage>
</organism>
<protein>
    <submittedName>
        <fullName evidence="2">Uncharacterized protein</fullName>
    </submittedName>
</protein>
<accession>A0A1A8PE45</accession>
<proteinExistence type="predicted"/>
<evidence type="ECO:0000313" key="2">
    <source>
        <dbReference type="EMBL" id="SBR79536.1"/>
    </source>
</evidence>
<evidence type="ECO:0000256" key="1">
    <source>
        <dbReference type="SAM" id="MobiDB-lite"/>
    </source>
</evidence>